<evidence type="ECO:0000259" key="4">
    <source>
        <dbReference type="SMART" id="SM00563"/>
    </source>
</evidence>
<proteinExistence type="predicted"/>
<dbReference type="GO" id="GO:0016746">
    <property type="term" value="F:acyltransferase activity"/>
    <property type="evidence" value="ECO:0007669"/>
    <property type="project" value="UniProtKB-KW"/>
</dbReference>
<sequence>MASPSLSSRLVRSVLVALYRMRGWHIEGAPPADRKFILVGAPHTSNWDFAVFLGATDELGIHPSFIGKHSLFRWPMRRFMFDMGGIPVDRTKRSNYVEQVVAEFARRDELALVIAPEGTRDSDGHWKSGFYHIAMGAGVPVVPAWINRRTRRAAIGPAIRPTGDYAADLRRIADFYRTQEPDNARFGQIDRDVRDRPGLPNGAVNRLGDLA</sequence>
<reference evidence="5" key="1">
    <citation type="submission" date="2022-05" db="EMBL/GenBank/DDBJ databases">
        <authorList>
            <person name="Jo J.-H."/>
            <person name="Im W.-T."/>
        </authorList>
    </citation>
    <scope>NUCLEOTIDE SEQUENCE</scope>
    <source>
        <strain evidence="5">SE158</strain>
    </source>
</reference>
<evidence type="ECO:0000313" key="6">
    <source>
        <dbReference type="Proteomes" id="UP001165363"/>
    </source>
</evidence>
<dbReference type="EMBL" id="JAMGBD010000001">
    <property type="protein sequence ID" value="MCL6683093.1"/>
    <property type="molecule type" value="Genomic_DNA"/>
</dbReference>
<gene>
    <name evidence="5" type="ORF">LZ536_04130</name>
</gene>
<keyword evidence="6" id="KW-1185">Reference proteome</keyword>
<accession>A0ABT0RKC4</accession>
<protein>
    <submittedName>
        <fullName evidence="5">Lysophospholipid acyltransferase family protein</fullName>
    </submittedName>
</protein>
<dbReference type="SUPFAM" id="SSF69593">
    <property type="entry name" value="Glycerol-3-phosphate (1)-acyltransferase"/>
    <property type="match status" value="1"/>
</dbReference>
<evidence type="ECO:0000256" key="3">
    <source>
        <dbReference type="ARBA" id="ARBA00023315"/>
    </source>
</evidence>
<evidence type="ECO:0000256" key="1">
    <source>
        <dbReference type="ARBA" id="ARBA00005189"/>
    </source>
</evidence>
<comment type="caution">
    <text evidence="5">The sequence shown here is derived from an EMBL/GenBank/DDBJ whole genome shotgun (WGS) entry which is preliminary data.</text>
</comment>
<dbReference type="Pfam" id="PF01553">
    <property type="entry name" value="Acyltransferase"/>
    <property type="match status" value="1"/>
</dbReference>
<comment type="pathway">
    <text evidence="1">Lipid metabolism.</text>
</comment>
<dbReference type="RefSeq" id="WP_249847037.1">
    <property type="nucleotide sequence ID" value="NZ_JAMGBD010000001.1"/>
</dbReference>
<dbReference type="SMART" id="SM00563">
    <property type="entry name" value="PlsC"/>
    <property type="match status" value="1"/>
</dbReference>
<evidence type="ECO:0000313" key="5">
    <source>
        <dbReference type="EMBL" id="MCL6683093.1"/>
    </source>
</evidence>
<keyword evidence="2" id="KW-0808">Transferase</keyword>
<dbReference type="CDD" id="cd07988">
    <property type="entry name" value="LPLAT_ABO13168-like"/>
    <property type="match status" value="1"/>
</dbReference>
<evidence type="ECO:0000256" key="2">
    <source>
        <dbReference type="ARBA" id="ARBA00022679"/>
    </source>
</evidence>
<keyword evidence="3 5" id="KW-0012">Acyltransferase</keyword>
<feature type="domain" description="Phospholipid/glycerol acyltransferase" evidence="4">
    <location>
        <begin position="37"/>
        <end position="149"/>
    </location>
</feature>
<dbReference type="InterPro" id="IPR002123">
    <property type="entry name" value="Plipid/glycerol_acylTrfase"/>
</dbReference>
<organism evidence="5 6">
    <name type="scientific">Sphingomonas alba</name>
    <dbReference type="NCBI Taxonomy" id="2908208"/>
    <lineage>
        <taxon>Bacteria</taxon>
        <taxon>Pseudomonadati</taxon>
        <taxon>Pseudomonadota</taxon>
        <taxon>Alphaproteobacteria</taxon>
        <taxon>Sphingomonadales</taxon>
        <taxon>Sphingomonadaceae</taxon>
        <taxon>Sphingomonas</taxon>
    </lineage>
</organism>
<dbReference type="PANTHER" id="PTHR10434:SF9">
    <property type="entry name" value="PHOSPHOLIPID_GLYCEROL ACYLTRANSFERASE DOMAIN-CONTAINING PROTEIN"/>
    <property type="match status" value="1"/>
</dbReference>
<name>A0ABT0RKC4_9SPHN</name>
<dbReference type="Proteomes" id="UP001165363">
    <property type="component" value="Unassembled WGS sequence"/>
</dbReference>
<dbReference type="PANTHER" id="PTHR10434">
    <property type="entry name" value="1-ACYL-SN-GLYCEROL-3-PHOSPHATE ACYLTRANSFERASE"/>
    <property type="match status" value="1"/>
</dbReference>